<dbReference type="PANTHER" id="PTHR42085:SF1">
    <property type="entry name" value="F-BOX DOMAIN-CONTAINING PROTEIN"/>
    <property type="match status" value="1"/>
</dbReference>
<protein>
    <submittedName>
        <fullName evidence="1">Uncharacterized protein</fullName>
    </submittedName>
</protein>
<keyword evidence="2" id="KW-1185">Reference proteome</keyword>
<evidence type="ECO:0000313" key="2">
    <source>
        <dbReference type="Proteomes" id="UP001302676"/>
    </source>
</evidence>
<reference evidence="1" key="1">
    <citation type="journal article" date="2023" name="Mol. Phylogenet. Evol.">
        <title>Genome-scale phylogeny and comparative genomics of the fungal order Sordariales.</title>
        <authorList>
            <person name="Hensen N."/>
            <person name="Bonometti L."/>
            <person name="Westerberg I."/>
            <person name="Brannstrom I.O."/>
            <person name="Guillou S."/>
            <person name="Cros-Aarteil S."/>
            <person name="Calhoun S."/>
            <person name="Haridas S."/>
            <person name="Kuo A."/>
            <person name="Mondo S."/>
            <person name="Pangilinan J."/>
            <person name="Riley R."/>
            <person name="LaButti K."/>
            <person name="Andreopoulos B."/>
            <person name="Lipzen A."/>
            <person name="Chen C."/>
            <person name="Yan M."/>
            <person name="Daum C."/>
            <person name="Ng V."/>
            <person name="Clum A."/>
            <person name="Steindorff A."/>
            <person name="Ohm R.A."/>
            <person name="Martin F."/>
            <person name="Silar P."/>
            <person name="Natvig D.O."/>
            <person name="Lalanne C."/>
            <person name="Gautier V."/>
            <person name="Ament-Velasquez S.L."/>
            <person name="Kruys A."/>
            <person name="Hutchinson M.I."/>
            <person name="Powell A.J."/>
            <person name="Barry K."/>
            <person name="Miller A.N."/>
            <person name="Grigoriev I.V."/>
            <person name="Debuchy R."/>
            <person name="Gladieux P."/>
            <person name="Hiltunen Thoren M."/>
            <person name="Johannesson H."/>
        </authorList>
    </citation>
    <scope>NUCLEOTIDE SEQUENCE</scope>
    <source>
        <strain evidence="1">CBS 141.50</strain>
    </source>
</reference>
<dbReference type="Proteomes" id="UP001302676">
    <property type="component" value="Unassembled WGS sequence"/>
</dbReference>
<organism evidence="1 2">
    <name type="scientific">Dichotomopilus funicola</name>
    <dbReference type="NCBI Taxonomy" id="1934379"/>
    <lineage>
        <taxon>Eukaryota</taxon>
        <taxon>Fungi</taxon>
        <taxon>Dikarya</taxon>
        <taxon>Ascomycota</taxon>
        <taxon>Pezizomycotina</taxon>
        <taxon>Sordariomycetes</taxon>
        <taxon>Sordariomycetidae</taxon>
        <taxon>Sordariales</taxon>
        <taxon>Chaetomiaceae</taxon>
        <taxon>Dichotomopilus</taxon>
    </lineage>
</organism>
<dbReference type="RefSeq" id="XP_062633841.1">
    <property type="nucleotide sequence ID" value="XM_062781930.1"/>
</dbReference>
<gene>
    <name evidence="1" type="ORF">C8A04DRAFT_31965</name>
</gene>
<dbReference type="InterPro" id="IPR038883">
    <property type="entry name" value="AN11006-like"/>
</dbReference>
<dbReference type="EMBL" id="MU853630">
    <property type="protein sequence ID" value="KAK4140470.1"/>
    <property type="molecule type" value="Genomic_DNA"/>
</dbReference>
<comment type="caution">
    <text evidence="1">The sequence shown here is derived from an EMBL/GenBank/DDBJ whole genome shotgun (WGS) entry which is preliminary data.</text>
</comment>
<reference evidence="1" key="2">
    <citation type="submission" date="2023-05" db="EMBL/GenBank/DDBJ databases">
        <authorList>
            <consortium name="Lawrence Berkeley National Laboratory"/>
            <person name="Steindorff A."/>
            <person name="Hensen N."/>
            <person name="Bonometti L."/>
            <person name="Westerberg I."/>
            <person name="Brannstrom I.O."/>
            <person name="Guillou S."/>
            <person name="Cros-Aarteil S."/>
            <person name="Calhoun S."/>
            <person name="Haridas S."/>
            <person name="Kuo A."/>
            <person name="Mondo S."/>
            <person name="Pangilinan J."/>
            <person name="Riley R."/>
            <person name="Labutti K."/>
            <person name="Andreopoulos B."/>
            <person name="Lipzen A."/>
            <person name="Chen C."/>
            <person name="Yanf M."/>
            <person name="Daum C."/>
            <person name="Ng V."/>
            <person name="Clum A."/>
            <person name="Ohm R."/>
            <person name="Martin F."/>
            <person name="Silar P."/>
            <person name="Natvig D."/>
            <person name="Lalanne C."/>
            <person name="Gautier V."/>
            <person name="Ament-Velasquez S.L."/>
            <person name="Kruys A."/>
            <person name="Hutchinson M.I."/>
            <person name="Powell A.J."/>
            <person name="Barry K."/>
            <person name="Miller A.N."/>
            <person name="Grigoriev I.V."/>
            <person name="Debuchy R."/>
            <person name="Gladieux P."/>
            <person name="Thoren M.H."/>
            <person name="Johannesson H."/>
        </authorList>
    </citation>
    <scope>NUCLEOTIDE SEQUENCE</scope>
    <source>
        <strain evidence="1">CBS 141.50</strain>
    </source>
</reference>
<proteinExistence type="predicted"/>
<dbReference type="AlphaFoldDB" id="A0AAN6UWU2"/>
<accession>A0AAN6UWU2</accession>
<dbReference type="PANTHER" id="PTHR42085">
    <property type="entry name" value="F-BOX DOMAIN-CONTAINING PROTEIN"/>
    <property type="match status" value="1"/>
</dbReference>
<name>A0AAN6UWU2_9PEZI</name>
<dbReference type="GeneID" id="87818543"/>
<sequence length="130" mass="14640">MEAEALPPLLRLPTPVRGRVYRFLRFVTPVPHGSSYYDRYDIGLHCGMIGVGYPKPKSLLGLLLSCRLIYNEVAALIYSHNRFNIRYHPTDPNPFGPLHSLPTTAIAALTHLTVTLNEACCYQSDTFDSY</sequence>
<evidence type="ECO:0000313" key="1">
    <source>
        <dbReference type="EMBL" id="KAK4140470.1"/>
    </source>
</evidence>